<protein>
    <submittedName>
        <fullName evidence="5">Group 1 truncated hemoglobin</fullName>
    </submittedName>
</protein>
<evidence type="ECO:0000256" key="3">
    <source>
        <dbReference type="ARBA" id="ARBA00022723"/>
    </source>
</evidence>
<sequence>MMNLIRRINQHSKPHRFPSIALLVGLVLMFTACASSNTTVYEQLGKTEGITLIADNFLTNIANDKLIRHHFEQTDIAIFRQRFIEHLCVVTGGACNYQGETMFNSHQGLNITQADFDAIVGHLIAAMKQQNIPISTRNALLAKLAPMYSDITYH</sequence>
<organism evidence="5 6">
    <name type="scientific">Shewanella marisflavi</name>
    <dbReference type="NCBI Taxonomy" id="260364"/>
    <lineage>
        <taxon>Bacteria</taxon>
        <taxon>Pseudomonadati</taxon>
        <taxon>Pseudomonadota</taxon>
        <taxon>Gammaproteobacteria</taxon>
        <taxon>Alteromonadales</taxon>
        <taxon>Shewanellaceae</taxon>
        <taxon>Shewanella</taxon>
    </lineage>
</organism>
<dbReference type="RefSeq" id="WP_081953764.1">
    <property type="nucleotide sequence ID" value="NZ_CP041153.1"/>
</dbReference>
<dbReference type="Gene3D" id="1.10.490.10">
    <property type="entry name" value="Globins"/>
    <property type="match status" value="1"/>
</dbReference>
<dbReference type="Proteomes" id="UP000318758">
    <property type="component" value="Chromosome"/>
</dbReference>
<proteinExistence type="predicted"/>
<evidence type="ECO:0000313" key="6">
    <source>
        <dbReference type="Proteomes" id="UP000318758"/>
    </source>
</evidence>
<dbReference type="InterPro" id="IPR012292">
    <property type="entry name" value="Globin/Proto"/>
</dbReference>
<evidence type="ECO:0000256" key="2">
    <source>
        <dbReference type="ARBA" id="ARBA00022617"/>
    </source>
</evidence>
<keyword evidence="2" id="KW-0349">Heme</keyword>
<keyword evidence="1" id="KW-0813">Transport</keyword>
<dbReference type="PROSITE" id="PS51257">
    <property type="entry name" value="PROKAR_LIPOPROTEIN"/>
    <property type="match status" value="1"/>
</dbReference>
<dbReference type="InterPro" id="IPR009050">
    <property type="entry name" value="Globin-like_sf"/>
</dbReference>
<evidence type="ECO:0000256" key="4">
    <source>
        <dbReference type="ARBA" id="ARBA00023004"/>
    </source>
</evidence>
<reference evidence="5 6" key="1">
    <citation type="submission" date="2019-06" db="EMBL/GenBank/DDBJ databases">
        <title>Complete genome of Shewanella marisflavi ECSMB14101, a mussel settlement-inducing bacterium isolated from East China Sea.</title>
        <authorList>
            <person name="Yang J."/>
            <person name="Liang X."/>
            <person name="Chang R."/>
            <person name="Peng L."/>
        </authorList>
    </citation>
    <scope>NUCLEOTIDE SEQUENCE [LARGE SCALE GENOMIC DNA]</scope>
    <source>
        <strain evidence="5 6">ECSMB14101</strain>
    </source>
</reference>
<dbReference type="Pfam" id="PF01152">
    <property type="entry name" value="Bac_globin"/>
    <property type="match status" value="1"/>
</dbReference>
<dbReference type="EMBL" id="CP041153">
    <property type="protein sequence ID" value="QDF75133.1"/>
    <property type="molecule type" value="Genomic_DNA"/>
</dbReference>
<dbReference type="CDD" id="cd00454">
    <property type="entry name" value="TrHb1_N"/>
    <property type="match status" value="1"/>
</dbReference>
<dbReference type="SUPFAM" id="SSF46458">
    <property type="entry name" value="Globin-like"/>
    <property type="match status" value="1"/>
</dbReference>
<gene>
    <name evidence="5" type="ORF">FGA12_08145</name>
</gene>
<evidence type="ECO:0000313" key="5">
    <source>
        <dbReference type="EMBL" id="QDF75133.1"/>
    </source>
</evidence>
<accession>A0ABX5WKN7</accession>
<keyword evidence="3" id="KW-0479">Metal-binding</keyword>
<dbReference type="InterPro" id="IPR001486">
    <property type="entry name" value="Hemoglobin_trunc"/>
</dbReference>
<keyword evidence="6" id="KW-1185">Reference proteome</keyword>
<name>A0ABX5WKN7_9GAMM</name>
<keyword evidence="4" id="KW-0408">Iron</keyword>
<evidence type="ECO:0000256" key="1">
    <source>
        <dbReference type="ARBA" id="ARBA00022448"/>
    </source>
</evidence>